<proteinExistence type="predicted"/>
<name>A0A6L9Y2G0_9MICO</name>
<dbReference type="RefSeq" id="WP_163291063.1">
    <property type="nucleotide sequence ID" value="NZ_JAAGWY010000004.1"/>
</dbReference>
<evidence type="ECO:0000313" key="1">
    <source>
        <dbReference type="EMBL" id="NEN07597.1"/>
    </source>
</evidence>
<dbReference type="AlphaFoldDB" id="A0A6L9Y2G0"/>
<dbReference type="PANTHER" id="PTHR38436">
    <property type="entry name" value="POLYKETIDE CYCLASE SNOAL-LIKE DOMAIN"/>
    <property type="match status" value="1"/>
</dbReference>
<dbReference type="SUPFAM" id="SSF54427">
    <property type="entry name" value="NTF2-like"/>
    <property type="match status" value="1"/>
</dbReference>
<gene>
    <name evidence="1" type="ORF">G3T36_17195</name>
</gene>
<evidence type="ECO:0000313" key="2">
    <source>
        <dbReference type="Proteomes" id="UP000474967"/>
    </source>
</evidence>
<dbReference type="InterPro" id="IPR009959">
    <property type="entry name" value="Cyclase_SnoaL-like"/>
</dbReference>
<dbReference type="Pfam" id="PF07366">
    <property type="entry name" value="SnoaL"/>
    <property type="match status" value="1"/>
</dbReference>
<accession>A0A6L9Y2G0</accession>
<sequence length="139" mass="14915">MGHEQVVLDFMDDVLNNHNPANAGKYLTEGMAWHGGTVGTVAGRDNVAGLMGAVVGAIPDLHAELQDMAVQDDKVVVRLVVTGTLQGDLLGVTGTGQAVRWDAIDYYRLEDGLIAEEWAGEDFTAFLNTSGAYRAPWIQ</sequence>
<dbReference type="Gene3D" id="3.10.450.50">
    <property type="match status" value="1"/>
</dbReference>
<dbReference type="InterPro" id="IPR032710">
    <property type="entry name" value="NTF2-like_dom_sf"/>
</dbReference>
<keyword evidence="2" id="KW-1185">Reference proteome</keyword>
<dbReference type="PANTHER" id="PTHR38436:SF1">
    <property type="entry name" value="ESTER CYCLASE"/>
    <property type="match status" value="1"/>
</dbReference>
<dbReference type="EMBL" id="JAAGWY010000004">
    <property type="protein sequence ID" value="NEN07597.1"/>
    <property type="molecule type" value="Genomic_DNA"/>
</dbReference>
<dbReference type="GO" id="GO:0030638">
    <property type="term" value="P:polyketide metabolic process"/>
    <property type="evidence" value="ECO:0007669"/>
    <property type="project" value="InterPro"/>
</dbReference>
<dbReference type="Proteomes" id="UP000474967">
    <property type="component" value="Unassembled WGS sequence"/>
</dbReference>
<comment type="caution">
    <text evidence="1">The sequence shown here is derived from an EMBL/GenBank/DDBJ whole genome shotgun (WGS) entry which is preliminary data.</text>
</comment>
<reference evidence="1 2" key="1">
    <citation type="journal article" date="2014" name="J. Microbiol.">
        <title>Diaminobutyricibacter tongyongensis gen. nov., sp. nov. and Homoserinibacter gongjuensis gen. nov., sp. nov. belong to the family Microbacteriaceae.</title>
        <authorList>
            <person name="Kim S.J."/>
            <person name="Ahn J.H."/>
            <person name="Weon H.Y."/>
            <person name="Hamada M."/>
            <person name="Suzuki K."/>
            <person name="Kwon S.W."/>
        </authorList>
    </citation>
    <scope>NUCLEOTIDE SEQUENCE [LARGE SCALE GENOMIC DNA]</scope>
    <source>
        <strain evidence="1 2">NBRC 108724</strain>
    </source>
</reference>
<protein>
    <submittedName>
        <fullName evidence="1">Ester cyclase</fullName>
    </submittedName>
</protein>
<organism evidence="1 2">
    <name type="scientific">Leifsonia tongyongensis</name>
    <dbReference type="NCBI Taxonomy" id="1268043"/>
    <lineage>
        <taxon>Bacteria</taxon>
        <taxon>Bacillati</taxon>
        <taxon>Actinomycetota</taxon>
        <taxon>Actinomycetes</taxon>
        <taxon>Micrococcales</taxon>
        <taxon>Microbacteriaceae</taxon>
        <taxon>Leifsonia</taxon>
    </lineage>
</organism>